<organism evidence="1">
    <name type="scientific">hydrothermal vent metagenome</name>
    <dbReference type="NCBI Taxonomy" id="652676"/>
    <lineage>
        <taxon>unclassified sequences</taxon>
        <taxon>metagenomes</taxon>
        <taxon>ecological metagenomes</taxon>
    </lineage>
</organism>
<dbReference type="AlphaFoldDB" id="A0A3B0VFQ1"/>
<name>A0A3B0VFQ1_9ZZZZ</name>
<accession>A0A3B0VFQ1</accession>
<proteinExistence type="predicted"/>
<dbReference type="EMBL" id="UOEU01000856">
    <property type="protein sequence ID" value="VAW41741.1"/>
    <property type="molecule type" value="Genomic_DNA"/>
</dbReference>
<gene>
    <name evidence="1" type="ORF">MNBD_CHLOROFLEXI01-2032</name>
</gene>
<evidence type="ECO:0000313" key="1">
    <source>
        <dbReference type="EMBL" id="VAW41741.1"/>
    </source>
</evidence>
<sequence>MTTKTCTIKLEQFRQQLYQNFNNRLATDVTPQPRQFAHALADRGIVYQPNTIKGNIPVTIGHQYSTTVLLPEAEAGMSPSWVIPLMTCRVSTDQDKELVGSAQIDVLLKEAKLPFSKSLYVDVGRLESDAMN</sequence>
<reference evidence="1" key="1">
    <citation type="submission" date="2018-06" db="EMBL/GenBank/DDBJ databases">
        <authorList>
            <person name="Zhirakovskaya E."/>
        </authorList>
    </citation>
    <scope>NUCLEOTIDE SEQUENCE</scope>
</reference>
<protein>
    <submittedName>
        <fullName evidence="1">Uncharacterized protein</fullName>
    </submittedName>
</protein>